<feature type="transmembrane region" description="Helical" evidence="2">
    <location>
        <begin position="54"/>
        <end position="76"/>
    </location>
</feature>
<feature type="compositionally biased region" description="Low complexity" evidence="1">
    <location>
        <begin position="18"/>
        <end position="42"/>
    </location>
</feature>
<feature type="region of interest" description="Disordered" evidence="1">
    <location>
        <begin position="18"/>
        <end position="46"/>
    </location>
</feature>
<reference evidence="4" key="1">
    <citation type="submission" date="2012-06" db="EMBL/GenBank/DDBJ databases">
        <title>The genome sequence of Coniosporium apollinis CBS 100218.</title>
        <authorList>
            <consortium name="The Broad Institute Genome Sequencing Platform"/>
            <person name="Cuomo C."/>
            <person name="Gorbushina A."/>
            <person name="Noack S."/>
            <person name="Walker B."/>
            <person name="Young S.K."/>
            <person name="Zeng Q."/>
            <person name="Gargeya S."/>
            <person name="Fitzgerald M."/>
            <person name="Haas B."/>
            <person name="Abouelleil A."/>
            <person name="Alvarado L."/>
            <person name="Arachchi H.M."/>
            <person name="Berlin A.M."/>
            <person name="Chapman S.B."/>
            <person name="Goldberg J."/>
            <person name="Griggs A."/>
            <person name="Gujja S."/>
            <person name="Hansen M."/>
            <person name="Howarth C."/>
            <person name="Imamovic A."/>
            <person name="Larimer J."/>
            <person name="McCowan C."/>
            <person name="Montmayeur A."/>
            <person name="Murphy C."/>
            <person name="Neiman D."/>
            <person name="Pearson M."/>
            <person name="Priest M."/>
            <person name="Roberts A."/>
            <person name="Saif S."/>
            <person name="Shea T."/>
            <person name="Sisk P."/>
            <person name="Sykes S."/>
            <person name="Wortman J."/>
            <person name="Nusbaum C."/>
            <person name="Birren B."/>
        </authorList>
    </citation>
    <scope>NUCLEOTIDE SEQUENCE [LARGE SCALE GENOMIC DNA]</scope>
    <source>
        <strain evidence="4">CBS 100218</strain>
    </source>
</reference>
<evidence type="ECO:0000313" key="4">
    <source>
        <dbReference type="Proteomes" id="UP000016924"/>
    </source>
</evidence>
<proteinExistence type="predicted"/>
<keyword evidence="2" id="KW-0812">Transmembrane</keyword>
<keyword evidence="4" id="KW-1185">Reference proteome</keyword>
<dbReference type="RefSeq" id="XP_007785341.1">
    <property type="nucleotide sequence ID" value="XM_007787151.1"/>
</dbReference>
<accession>R7Z7L9</accession>
<dbReference type="AlphaFoldDB" id="R7Z7L9"/>
<keyword evidence="2" id="KW-0472">Membrane</keyword>
<name>R7Z7L9_CONA1</name>
<dbReference type="Proteomes" id="UP000016924">
    <property type="component" value="Unassembled WGS sequence"/>
</dbReference>
<evidence type="ECO:0000313" key="3">
    <source>
        <dbReference type="EMBL" id="EON70024.1"/>
    </source>
</evidence>
<dbReference type="HOGENOM" id="CLU_1562805_0_0_1"/>
<protein>
    <submittedName>
        <fullName evidence="3">Uncharacterized protein</fullName>
    </submittedName>
</protein>
<feature type="transmembrane region" description="Helical" evidence="2">
    <location>
        <begin position="88"/>
        <end position="109"/>
    </location>
</feature>
<keyword evidence="2" id="KW-1133">Transmembrane helix</keyword>
<organism evidence="3 4">
    <name type="scientific">Coniosporium apollinis (strain CBS 100218)</name>
    <name type="common">Rock-inhabiting black yeast</name>
    <dbReference type="NCBI Taxonomy" id="1168221"/>
    <lineage>
        <taxon>Eukaryota</taxon>
        <taxon>Fungi</taxon>
        <taxon>Dikarya</taxon>
        <taxon>Ascomycota</taxon>
        <taxon>Pezizomycotina</taxon>
        <taxon>Dothideomycetes</taxon>
        <taxon>Dothideomycetes incertae sedis</taxon>
        <taxon>Coniosporium</taxon>
    </lineage>
</organism>
<dbReference type="EMBL" id="JH767658">
    <property type="protein sequence ID" value="EON70024.1"/>
    <property type="molecule type" value="Genomic_DNA"/>
</dbReference>
<gene>
    <name evidence="3" type="ORF">W97_09290</name>
</gene>
<evidence type="ECO:0000256" key="2">
    <source>
        <dbReference type="SAM" id="Phobius"/>
    </source>
</evidence>
<sequence length="171" mass="18004">MASTARADEEIAVPAAAAAAQVPNNPAAEGPNNPAGAEAPNNHGLPEWTTDNDFAQALSLAGYAILLFGTIVGIAMKWTAQRFHCNSFGGLLAWAILINILCVQSTALLGKGIKSWGGRPRKWPIILNFLGRAVGGPLIILLFALLCGIQQALCSVELECPNGLVHQPRRS</sequence>
<dbReference type="GeneID" id="19906601"/>
<evidence type="ECO:0000256" key="1">
    <source>
        <dbReference type="SAM" id="MobiDB-lite"/>
    </source>
</evidence>
<feature type="transmembrane region" description="Helical" evidence="2">
    <location>
        <begin position="129"/>
        <end position="149"/>
    </location>
</feature>